<dbReference type="RefSeq" id="WP_220640450.1">
    <property type="nucleotide sequence ID" value="NZ_CP080429.1"/>
</dbReference>
<feature type="chain" id="PRO_5045344777" description="Lipoprotein" evidence="1">
    <location>
        <begin position="22"/>
        <end position="235"/>
    </location>
</feature>
<organism evidence="2 3">
    <name type="scientific">Flavobacterium litorale</name>
    <dbReference type="NCBI Taxonomy" id="2856519"/>
    <lineage>
        <taxon>Bacteria</taxon>
        <taxon>Pseudomonadati</taxon>
        <taxon>Bacteroidota</taxon>
        <taxon>Flavobacteriia</taxon>
        <taxon>Flavobacteriales</taxon>
        <taxon>Flavobacteriaceae</taxon>
        <taxon>Flavobacterium</taxon>
    </lineage>
</organism>
<accession>A0ABX8VAP5</accession>
<evidence type="ECO:0008006" key="4">
    <source>
        <dbReference type="Google" id="ProtNLM"/>
    </source>
</evidence>
<feature type="signal peptide" evidence="1">
    <location>
        <begin position="1"/>
        <end position="21"/>
    </location>
</feature>
<evidence type="ECO:0000256" key="1">
    <source>
        <dbReference type="SAM" id="SignalP"/>
    </source>
</evidence>
<sequence length="235" mass="26706">MKKFILPTVLCVLTLSFFSCSTENDDIATAENATINSAIFQLKSLTTIDVDKAKQLYIHMMGTQEYIDYKNSIKSFNNKLGAANNVSFGTKVEWMNWMRNNIFNTSFKSIAQFETIYDTSIHKLEIMVNANSELYNFMQRANKIQISQIIAPEFNDTVPGGYPDVTNSCVDSCIDWCDSALDLIDEILSESIEIANQYAFENVSLYFQATFDANQSYNFQYESITLQLNQCIAVC</sequence>
<keyword evidence="3" id="KW-1185">Reference proteome</keyword>
<evidence type="ECO:0000313" key="2">
    <source>
        <dbReference type="EMBL" id="QYJ68106.1"/>
    </source>
</evidence>
<evidence type="ECO:0000313" key="3">
    <source>
        <dbReference type="Proteomes" id="UP000825381"/>
    </source>
</evidence>
<dbReference type="PROSITE" id="PS51257">
    <property type="entry name" value="PROKAR_LIPOPROTEIN"/>
    <property type="match status" value="1"/>
</dbReference>
<protein>
    <recommendedName>
        <fullName evidence="4">Lipoprotein</fullName>
    </recommendedName>
</protein>
<dbReference type="Proteomes" id="UP000825381">
    <property type="component" value="Chromosome"/>
</dbReference>
<proteinExistence type="predicted"/>
<dbReference type="EMBL" id="CP080429">
    <property type="protein sequence ID" value="QYJ68106.1"/>
    <property type="molecule type" value="Genomic_DNA"/>
</dbReference>
<gene>
    <name evidence="2" type="ORF">K1I41_11335</name>
</gene>
<keyword evidence="1" id="KW-0732">Signal</keyword>
<reference evidence="2 3" key="1">
    <citation type="submission" date="2021-07" db="EMBL/GenBank/DDBJ databases">
        <title>Flavobacterium WSW3-B6 sp.nov, isolated from seaweed.</title>
        <authorList>
            <person name="Muhammad N."/>
            <person name="Ho H."/>
            <person name="Lee Y.-J."/>
            <person name="Nguyen T."/>
            <person name="Ho J."/>
            <person name="Kim S.-G."/>
        </authorList>
    </citation>
    <scope>NUCLEOTIDE SEQUENCE [LARGE SCALE GENOMIC DNA]</scope>
    <source>
        <strain evidence="2 3">WSW3-B6</strain>
    </source>
</reference>
<name>A0ABX8VAP5_9FLAO</name>